<dbReference type="STRING" id="648782.SAMN04488554_1624"/>
<protein>
    <submittedName>
        <fullName evidence="1">Gluconate kinase</fullName>
    </submittedName>
</protein>
<dbReference type="EMBL" id="FNTX01000001">
    <property type="protein sequence ID" value="SEE14009.1"/>
    <property type="molecule type" value="Genomic_DNA"/>
</dbReference>
<keyword evidence="1" id="KW-0418">Kinase</keyword>
<dbReference type="SUPFAM" id="SSF52540">
    <property type="entry name" value="P-loop containing nucleoside triphosphate hydrolases"/>
    <property type="match status" value="1"/>
</dbReference>
<accession>A0A1H5GEE4</accession>
<evidence type="ECO:0000313" key="2">
    <source>
        <dbReference type="Proteomes" id="UP000199220"/>
    </source>
</evidence>
<gene>
    <name evidence="1" type="ORF">SAMN04488554_1624</name>
</gene>
<evidence type="ECO:0000313" key="1">
    <source>
        <dbReference type="EMBL" id="SEE14009.1"/>
    </source>
</evidence>
<dbReference type="Gene3D" id="3.40.50.300">
    <property type="entry name" value="P-loop containing nucleotide triphosphate hydrolases"/>
    <property type="match status" value="1"/>
</dbReference>
<keyword evidence="2" id="KW-1185">Reference proteome</keyword>
<dbReference type="GO" id="GO:0016301">
    <property type="term" value="F:kinase activity"/>
    <property type="evidence" value="ECO:0007669"/>
    <property type="project" value="UniProtKB-KW"/>
</dbReference>
<dbReference type="InterPro" id="IPR027417">
    <property type="entry name" value="P-loop_NTPase"/>
</dbReference>
<dbReference type="Proteomes" id="UP000199220">
    <property type="component" value="Unassembled WGS sequence"/>
</dbReference>
<sequence length="175" mass="18572">MIIRTVFLNGTVGSGKTTTAAAVGAALAAQDLPHAVLDLDEVRRTWPTTADDPFGAAVELAALRALASVYRRHGATVLVLAGVLEERAMRPSYTDAVGGSLHVVRLRVPLEEVQARLRARHAADGDGAGLDWHLRRAPELHRILEGAGVDDTVIDVAGRPVADVAAQVLHDWRGS</sequence>
<dbReference type="RefSeq" id="WP_342741464.1">
    <property type="nucleotide sequence ID" value="NZ_FNTX01000001.1"/>
</dbReference>
<dbReference type="AlphaFoldDB" id="A0A1H5GEE4"/>
<proteinExistence type="predicted"/>
<reference evidence="2" key="1">
    <citation type="submission" date="2016-10" db="EMBL/GenBank/DDBJ databases">
        <authorList>
            <person name="Varghese N."/>
            <person name="Submissions S."/>
        </authorList>
    </citation>
    <scope>NUCLEOTIDE SEQUENCE [LARGE SCALE GENOMIC DNA]</scope>
    <source>
        <strain evidence="2">DSM 21368</strain>
    </source>
</reference>
<dbReference type="Pfam" id="PF13671">
    <property type="entry name" value="AAA_33"/>
    <property type="match status" value="1"/>
</dbReference>
<name>A0A1H5GEE4_9MICO</name>
<keyword evidence="1" id="KW-0808">Transferase</keyword>
<organism evidence="1 2">
    <name type="scientific">Ruania alba</name>
    <dbReference type="NCBI Taxonomy" id="648782"/>
    <lineage>
        <taxon>Bacteria</taxon>
        <taxon>Bacillati</taxon>
        <taxon>Actinomycetota</taxon>
        <taxon>Actinomycetes</taxon>
        <taxon>Micrococcales</taxon>
        <taxon>Ruaniaceae</taxon>
        <taxon>Ruania</taxon>
    </lineage>
</organism>